<comment type="caution">
    <text evidence="2">The sequence shown here is derived from an EMBL/GenBank/DDBJ whole genome shotgun (WGS) entry which is preliminary data.</text>
</comment>
<name>A0A8J2RTB2_9CRUS</name>
<feature type="region of interest" description="Disordered" evidence="1">
    <location>
        <begin position="110"/>
        <end position="141"/>
    </location>
</feature>
<reference evidence="2" key="1">
    <citation type="submission" date="2021-11" db="EMBL/GenBank/DDBJ databases">
        <authorList>
            <person name="Schell T."/>
        </authorList>
    </citation>
    <scope>NUCLEOTIDE SEQUENCE</scope>
    <source>
        <strain evidence="2">M5</strain>
    </source>
</reference>
<dbReference type="Proteomes" id="UP000789390">
    <property type="component" value="Unassembled WGS sequence"/>
</dbReference>
<evidence type="ECO:0000313" key="3">
    <source>
        <dbReference type="Proteomes" id="UP000789390"/>
    </source>
</evidence>
<dbReference type="AlphaFoldDB" id="A0A8J2RTB2"/>
<feature type="compositionally biased region" description="Low complexity" evidence="1">
    <location>
        <begin position="29"/>
        <end position="43"/>
    </location>
</feature>
<gene>
    <name evidence="2" type="ORF">DGAL_LOCUS11418</name>
</gene>
<evidence type="ECO:0000256" key="1">
    <source>
        <dbReference type="SAM" id="MobiDB-lite"/>
    </source>
</evidence>
<evidence type="ECO:0000313" key="2">
    <source>
        <dbReference type="EMBL" id="CAH0108052.1"/>
    </source>
</evidence>
<keyword evidence="3" id="KW-1185">Reference proteome</keyword>
<organism evidence="2 3">
    <name type="scientific">Daphnia galeata</name>
    <dbReference type="NCBI Taxonomy" id="27404"/>
    <lineage>
        <taxon>Eukaryota</taxon>
        <taxon>Metazoa</taxon>
        <taxon>Ecdysozoa</taxon>
        <taxon>Arthropoda</taxon>
        <taxon>Crustacea</taxon>
        <taxon>Branchiopoda</taxon>
        <taxon>Diplostraca</taxon>
        <taxon>Cladocera</taxon>
        <taxon>Anomopoda</taxon>
        <taxon>Daphniidae</taxon>
        <taxon>Daphnia</taxon>
    </lineage>
</organism>
<dbReference type="OrthoDB" id="6369910at2759"/>
<protein>
    <submittedName>
        <fullName evidence="2">Uncharacterized protein</fullName>
    </submittedName>
</protein>
<feature type="compositionally biased region" description="Polar residues" evidence="1">
    <location>
        <begin position="114"/>
        <end position="137"/>
    </location>
</feature>
<sequence length="158" mass="17222">MECQAEAAALLPSFRELTSAGVVGRDHNGSPSDGSTDGSQQSQAGRSDCRFSNQYAGRFSHELSPWKLYDSPFLSYILQLSSTSSDSSAELSKELRLSSAHAMIFLSQQKHDSIQSSADETLSAHESTLPPNCLQSNDPDEDHLMLIQLQQDSPHGSY</sequence>
<dbReference type="EMBL" id="CAKKLH010000281">
    <property type="protein sequence ID" value="CAH0108052.1"/>
    <property type="molecule type" value="Genomic_DNA"/>
</dbReference>
<accession>A0A8J2RTB2</accession>
<feature type="region of interest" description="Disordered" evidence="1">
    <location>
        <begin position="21"/>
        <end position="47"/>
    </location>
</feature>
<proteinExistence type="predicted"/>